<keyword evidence="1" id="KW-0732">Signal</keyword>
<evidence type="ECO:0000313" key="2">
    <source>
        <dbReference type="EMBL" id="RGR93266.1"/>
    </source>
</evidence>
<reference evidence="2 3" key="1">
    <citation type="submission" date="2018-08" db="EMBL/GenBank/DDBJ databases">
        <title>A genome reference for cultivated species of the human gut microbiota.</title>
        <authorList>
            <person name="Zou Y."/>
            <person name="Xue W."/>
            <person name="Luo G."/>
        </authorList>
    </citation>
    <scope>NUCLEOTIDE SEQUENCE [LARGE SCALE GENOMIC DNA]</scope>
    <source>
        <strain evidence="2 3">AF24-2</strain>
    </source>
</reference>
<name>A0A412GER7_9BACT</name>
<protein>
    <submittedName>
        <fullName evidence="2">DUF4847 domain-containing protein</fullName>
    </submittedName>
</protein>
<sequence>MKLDIRKYIRCLLFVLPFLLSSCNQEDDINEIFVSGQWQLVNYYTSIDWNNYNANAKPTYTKPEDLKVINAFSIMFNDDGTVQGNIENGTYSGKWQANAKDRSIRITQIECTVSLSGKNKEFIDKLKNVQFYQGDNIMLRLAPNERTTCMQFRH</sequence>
<comment type="caution">
    <text evidence="2">The sequence shown here is derived from an EMBL/GenBank/DDBJ whole genome shotgun (WGS) entry which is preliminary data.</text>
</comment>
<organism evidence="2 3">
    <name type="scientific">Phocaeicola coprocola</name>
    <dbReference type="NCBI Taxonomy" id="310298"/>
    <lineage>
        <taxon>Bacteria</taxon>
        <taxon>Pseudomonadati</taxon>
        <taxon>Bacteroidota</taxon>
        <taxon>Bacteroidia</taxon>
        <taxon>Bacteroidales</taxon>
        <taxon>Bacteroidaceae</taxon>
        <taxon>Phocaeicola</taxon>
    </lineage>
</organism>
<keyword evidence="3" id="KW-1185">Reference proteome</keyword>
<evidence type="ECO:0000313" key="3">
    <source>
        <dbReference type="Proteomes" id="UP000285864"/>
    </source>
</evidence>
<dbReference type="EMBL" id="QRUU01000056">
    <property type="protein sequence ID" value="RGR93266.1"/>
    <property type="molecule type" value="Genomic_DNA"/>
</dbReference>
<dbReference type="PROSITE" id="PS51257">
    <property type="entry name" value="PROKAR_LIPOPROTEIN"/>
    <property type="match status" value="1"/>
</dbReference>
<accession>A0A412GER7</accession>
<dbReference type="Proteomes" id="UP000285864">
    <property type="component" value="Unassembled WGS sequence"/>
</dbReference>
<feature type="signal peptide" evidence="1">
    <location>
        <begin position="1"/>
        <end position="26"/>
    </location>
</feature>
<dbReference type="AlphaFoldDB" id="A0A412GER7"/>
<evidence type="ECO:0000256" key="1">
    <source>
        <dbReference type="SAM" id="SignalP"/>
    </source>
</evidence>
<dbReference type="Pfam" id="PF16139">
    <property type="entry name" value="DUF4847"/>
    <property type="match status" value="1"/>
</dbReference>
<feature type="chain" id="PRO_5019072284" evidence="1">
    <location>
        <begin position="27"/>
        <end position="154"/>
    </location>
</feature>
<gene>
    <name evidence="2" type="ORF">DWY20_11630</name>
</gene>
<proteinExistence type="predicted"/>
<dbReference type="Gene3D" id="2.40.128.270">
    <property type="match status" value="1"/>
</dbReference>
<dbReference type="InterPro" id="IPR032316">
    <property type="entry name" value="DUF4847"/>
</dbReference>
<dbReference type="CDD" id="cd14492">
    <property type="entry name" value="lipocalin_MxiM-like"/>
    <property type="match status" value="1"/>
</dbReference>
<dbReference type="RefSeq" id="WP_118485000.1">
    <property type="nucleotide sequence ID" value="NZ_CAUELD010000032.1"/>
</dbReference>
<dbReference type="InterPro" id="IPR038670">
    <property type="entry name" value="HslJ-like_sf"/>
</dbReference>